<organism evidence="2 3">
    <name type="scientific">Burkholderia stagnalis</name>
    <dbReference type="NCBI Taxonomy" id="1503054"/>
    <lineage>
        <taxon>Bacteria</taxon>
        <taxon>Pseudomonadati</taxon>
        <taxon>Pseudomonadota</taxon>
        <taxon>Betaproteobacteria</taxon>
        <taxon>Burkholderiales</taxon>
        <taxon>Burkholderiaceae</taxon>
        <taxon>Burkholderia</taxon>
        <taxon>Burkholderia cepacia complex</taxon>
    </lineage>
</organism>
<feature type="domain" description="TfuA-like core" evidence="1">
    <location>
        <begin position="59"/>
        <end position="177"/>
    </location>
</feature>
<dbReference type="Proteomes" id="UP000473470">
    <property type="component" value="Unassembled WGS sequence"/>
</dbReference>
<dbReference type="EMBL" id="VZOK01000023">
    <property type="protein sequence ID" value="KAB0637046.1"/>
    <property type="molecule type" value="Genomic_DNA"/>
</dbReference>
<sequence>MTTSCRCSQLYMFVGPTAVGSVIETKSTPEITFMPPVRRGDIAKLISSRQTPATMAIVDGTYFAYPAVGHIEIRDAIQRGWEVWGLSSMGAIRAFEMRDLGMRGFGTVYEEFFKQIDFQDDEVALIHGDEAPYVPLSEPLIHLRRCLKSFVVRGHITEAAAIAIAAALKSVWFGKRTIAHFGALLESVPGGISLTYRELVSEVDAHRVKREDLERFIRESPWMCQGQPS</sequence>
<proteinExistence type="predicted"/>
<accession>A0A6L3MVD9</accession>
<evidence type="ECO:0000313" key="3">
    <source>
        <dbReference type="Proteomes" id="UP000473470"/>
    </source>
</evidence>
<gene>
    <name evidence="2" type="ORF">F7R25_17310</name>
</gene>
<evidence type="ECO:0000313" key="2">
    <source>
        <dbReference type="EMBL" id="KAB0637046.1"/>
    </source>
</evidence>
<comment type="caution">
    <text evidence="2">The sequence shown here is derived from an EMBL/GenBank/DDBJ whole genome shotgun (WGS) entry which is preliminary data.</text>
</comment>
<dbReference type="Pfam" id="PF07812">
    <property type="entry name" value="TfuA"/>
    <property type="match status" value="1"/>
</dbReference>
<evidence type="ECO:0000259" key="1">
    <source>
        <dbReference type="Pfam" id="PF07812"/>
    </source>
</evidence>
<reference evidence="2 3" key="1">
    <citation type="submission" date="2019-09" db="EMBL/GenBank/DDBJ databases">
        <title>Draft genome sequences of 48 bacterial type strains from the CCUG.</title>
        <authorList>
            <person name="Tunovic T."/>
            <person name="Pineiro-Iglesias B."/>
            <person name="Unosson C."/>
            <person name="Inganas E."/>
            <person name="Ohlen M."/>
            <person name="Cardew S."/>
            <person name="Jensie-Markopoulos S."/>
            <person name="Salva-Serra F."/>
            <person name="Jaen-Luchoro D."/>
            <person name="Karlsson R."/>
            <person name="Svensson-Stadler L."/>
            <person name="Chun J."/>
            <person name="Moore E."/>
        </authorList>
    </citation>
    <scope>NUCLEOTIDE SEQUENCE [LARGE SCALE GENOMIC DNA]</scope>
    <source>
        <strain evidence="2 3">CCUG 65686</strain>
    </source>
</reference>
<protein>
    <recommendedName>
        <fullName evidence="1">TfuA-like core domain-containing protein</fullName>
    </recommendedName>
</protein>
<dbReference type="AlphaFoldDB" id="A0A6L3MVD9"/>
<name>A0A6L3MVD9_9BURK</name>
<dbReference type="InterPro" id="IPR012924">
    <property type="entry name" value="TfuA_core"/>
</dbReference>